<organism evidence="2 3">
    <name type="scientific">Mycobacterium marinum</name>
    <dbReference type="NCBI Taxonomy" id="1781"/>
    <lineage>
        <taxon>Bacteria</taxon>
        <taxon>Bacillati</taxon>
        <taxon>Actinomycetota</taxon>
        <taxon>Actinomycetes</taxon>
        <taxon>Mycobacteriales</taxon>
        <taxon>Mycobacteriaceae</taxon>
        <taxon>Mycobacterium</taxon>
        <taxon>Mycobacterium ulcerans group</taxon>
    </lineage>
</organism>
<accession>A0A3E2MW51</accession>
<protein>
    <submittedName>
        <fullName evidence="2">Uncharacterized protein</fullName>
    </submittedName>
</protein>
<evidence type="ECO:0000256" key="1">
    <source>
        <dbReference type="SAM" id="MobiDB-lite"/>
    </source>
</evidence>
<dbReference type="Proteomes" id="UP000257451">
    <property type="component" value="Unassembled WGS sequence"/>
</dbReference>
<sequence length="218" mass="24803">MSEQTPAHHTAEHWAQMSRHLEWFTVKGIQDRGDSVQINQSNGWSFLRSKASLGREIRVGERLALETVKLTQITGLRDASGWLFRLTDQDLADEARKFSEDLHRKDVERLERNRRLYAEHETNLPDWLKARIRRFREAAGEKFLLEGWGYELMICRLADLLDRGLEDEADKLARDEGASGNQWDCAKALAAGRKRHGDEFGSALPAGLAPITGSADYS</sequence>
<evidence type="ECO:0000313" key="2">
    <source>
        <dbReference type="EMBL" id="RFZ41358.1"/>
    </source>
</evidence>
<evidence type="ECO:0000313" key="3">
    <source>
        <dbReference type="Proteomes" id="UP000257451"/>
    </source>
</evidence>
<proteinExistence type="predicted"/>
<feature type="region of interest" description="Disordered" evidence="1">
    <location>
        <begin position="197"/>
        <end position="218"/>
    </location>
</feature>
<gene>
    <name evidence="2" type="ORF">DAVIS_02627</name>
</gene>
<reference evidence="2 3" key="1">
    <citation type="journal article" date="2018" name="Sci. Rep.">
        <title>Extensive genomic diversity among Mycobacterium marinum strains revealed by whole genome sequencing.</title>
        <authorList>
            <person name="Das S."/>
            <person name="Pettersson B.M."/>
            <person name="Behra P.R."/>
            <person name="Mallick A."/>
            <person name="Cheramie M."/>
            <person name="Ramesh M."/>
            <person name="Shirreff L."/>
            <person name="DuCote T."/>
            <person name="Dasgupta S."/>
            <person name="Ennis D.G."/>
            <person name="Kirsebom L.A."/>
        </authorList>
    </citation>
    <scope>NUCLEOTIDE SEQUENCE [LARGE SCALE GENOMIC DNA]</scope>
    <source>
        <strain evidence="2 3">Davis1</strain>
    </source>
</reference>
<name>A0A3E2MW51_MYCMR</name>
<dbReference type="AlphaFoldDB" id="A0A3E2MW51"/>
<dbReference type="EMBL" id="PEDF01000080">
    <property type="protein sequence ID" value="RFZ41358.1"/>
    <property type="molecule type" value="Genomic_DNA"/>
</dbReference>
<dbReference type="RefSeq" id="WP_117432306.1">
    <property type="nucleotide sequence ID" value="NZ_PEDF01000080.1"/>
</dbReference>
<comment type="caution">
    <text evidence="2">The sequence shown here is derived from an EMBL/GenBank/DDBJ whole genome shotgun (WGS) entry which is preliminary data.</text>
</comment>